<evidence type="ECO:0000313" key="1">
    <source>
        <dbReference type="EMBL" id="JAH94426.1"/>
    </source>
</evidence>
<name>A0A0E9WW34_ANGAN</name>
<proteinExistence type="predicted"/>
<organism evidence="1">
    <name type="scientific">Anguilla anguilla</name>
    <name type="common">European freshwater eel</name>
    <name type="synonym">Muraena anguilla</name>
    <dbReference type="NCBI Taxonomy" id="7936"/>
    <lineage>
        <taxon>Eukaryota</taxon>
        <taxon>Metazoa</taxon>
        <taxon>Chordata</taxon>
        <taxon>Craniata</taxon>
        <taxon>Vertebrata</taxon>
        <taxon>Euteleostomi</taxon>
        <taxon>Actinopterygii</taxon>
        <taxon>Neopterygii</taxon>
        <taxon>Teleostei</taxon>
        <taxon>Anguilliformes</taxon>
        <taxon>Anguillidae</taxon>
        <taxon>Anguilla</taxon>
    </lineage>
</organism>
<dbReference type="EMBL" id="GBXM01014151">
    <property type="protein sequence ID" value="JAH94426.1"/>
    <property type="molecule type" value="Transcribed_RNA"/>
</dbReference>
<protein>
    <submittedName>
        <fullName evidence="1">Uncharacterized protein</fullName>
    </submittedName>
</protein>
<accession>A0A0E9WW34</accession>
<reference evidence="1" key="2">
    <citation type="journal article" date="2015" name="Fish Shellfish Immunol.">
        <title>Early steps in the European eel (Anguilla anguilla)-Vibrio vulnificus interaction in the gills: Role of the RtxA13 toxin.</title>
        <authorList>
            <person name="Callol A."/>
            <person name="Pajuelo D."/>
            <person name="Ebbesson L."/>
            <person name="Teles M."/>
            <person name="MacKenzie S."/>
            <person name="Amaro C."/>
        </authorList>
    </citation>
    <scope>NUCLEOTIDE SEQUENCE</scope>
</reference>
<reference evidence="1" key="1">
    <citation type="submission" date="2014-11" db="EMBL/GenBank/DDBJ databases">
        <authorList>
            <person name="Amaro Gonzalez C."/>
        </authorList>
    </citation>
    <scope>NUCLEOTIDE SEQUENCE</scope>
</reference>
<dbReference type="AlphaFoldDB" id="A0A0E9WW34"/>
<sequence length="81" mass="9243">MRLLCNGRPFSTQLGFGGGSFVRDLPVNKSTSILFFIFKGNFKNSKPALNLKHSKYFSIFTNCCSVEAFTPFQYPFMHLSY</sequence>